<keyword evidence="6" id="KW-0812">Transmembrane</keyword>
<evidence type="ECO:0000256" key="3">
    <source>
        <dbReference type="ARBA" id="ARBA00009370"/>
    </source>
</evidence>
<comment type="caution">
    <text evidence="9">The sequence shown here is derived from an EMBL/GenBank/DDBJ whole genome shotgun (WGS) entry which is preliminary data.</text>
</comment>
<keyword evidence="6" id="KW-1133">Transmembrane helix</keyword>
<accession>A0ABV6XCL1</accession>
<keyword evidence="6" id="KW-0645">Protease</keyword>
<feature type="domain" description="Peptidase S26" evidence="8">
    <location>
        <begin position="44"/>
        <end position="217"/>
    </location>
</feature>
<dbReference type="PANTHER" id="PTHR43390">
    <property type="entry name" value="SIGNAL PEPTIDASE I"/>
    <property type="match status" value="1"/>
</dbReference>
<dbReference type="EC" id="3.4.21.89" evidence="4 6"/>
<evidence type="ECO:0000256" key="5">
    <source>
        <dbReference type="ARBA" id="ARBA00022801"/>
    </source>
</evidence>
<gene>
    <name evidence="9" type="primary">lepB</name>
    <name evidence="9" type="ORF">ACEZDB_35435</name>
</gene>
<evidence type="ECO:0000313" key="9">
    <source>
        <dbReference type="EMBL" id="MFC1435939.1"/>
    </source>
</evidence>
<evidence type="ECO:0000256" key="2">
    <source>
        <dbReference type="ARBA" id="ARBA00004401"/>
    </source>
</evidence>
<proteinExistence type="inferred from homology"/>
<dbReference type="Gene3D" id="2.10.109.10">
    <property type="entry name" value="Umud Fragment, subunit A"/>
    <property type="match status" value="1"/>
</dbReference>
<sequence length="249" mass="26401">MDTQQAPEDRDCATDPDGREAEPRSSAVRRPWRGLLRDTLLLGGACALVLALVNLFVAQPFGIPSGSMEGGLRIGDRVVVDKLAYRFGSRPQRGDVVVFDGRGSFVDPGAADSGQGAGEGSGDDFVKRVIGVGGDTVVCCDTRGRLSVDGVPLDESGYLFPGDAPSAVPFSIKVPEGRLFVLGDHRSDSRDSRDHLGDPGGGFVPVDKVTGRVDWVVYPVGHWRSLDRPQAFAVLASELRKGVGRGQQG</sequence>
<reference evidence="9 10" key="1">
    <citation type="submission" date="2024-09" db="EMBL/GenBank/DDBJ databases">
        <authorList>
            <person name="Lee S.D."/>
        </authorList>
    </citation>
    <scope>NUCLEOTIDE SEQUENCE [LARGE SCALE GENOMIC DNA]</scope>
    <source>
        <strain evidence="9 10">N1-3</strain>
    </source>
</reference>
<organism evidence="9 10">
    <name type="scientific">Streptacidiphilus alkalitolerans</name>
    <dbReference type="NCBI Taxonomy" id="3342712"/>
    <lineage>
        <taxon>Bacteria</taxon>
        <taxon>Bacillati</taxon>
        <taxon>Actinomycetota</taxon>
        <taxon>Actinomycetes</taxon>
        <taxon>Kitasatosporales</taxon>
        <taxon>Streptomycetaceae</taxon>
        <taxon>Streptacidiphilus</taxon>
    </lineage>
</organism>
<keyword evidence="5 6" id="KW-0378">Hydrolase</keyword>
<evidence type="ECO:0000259" key="8">
    <source>
        <dbReference type="Pfam" id="PF10502"/>
    </source>
</evidence>
<dbReference type="SUPFAM" id="SSF51306">
    <property type="entry name" value="LexA/Signal peptidase"/>
    <property type="match status" value="1"/>
</dbReference>
<dbReference type="InterPro" id="IPR000223">
    <property type="entry name" value="Pept_S26A_signal_pept_1"/>
</dbReference>
<dbReference type="NCBIfam" id="TIGR02227">
    <property type="entry name" value="sigpep_I_bact"/>
    <property type="match status" value="1"/>
</dbReference>
<keyword evidence="6" id="KW-0472">Membrane</keyword>
<protein>
    <recommendedName>
        <fullName evidence="4 6">Signal peptidase I</fullName>
        <ecNumber evidence="4 6">3.4.21.89</ecNumber>
    </recommendedName>
</protein>
<dbReference type="Proteomes" id="UP001592530">
    <property type="component" value="Unassembled WGS sequence"/>
</dbReference>
<dbReference type="PANTHER" id="PTHR43390:SF1">
    <property type="entry name" value="CHLOROPLAST PROCESSING PEPTIDASE"/>
    <property type="match status" value="1"/>
</dbReference>
<dbReference type="PROSITE" id="PS00761">
    <property type="entry name" value="SPASE_I_3"/>
    <property type="match status" value="1"/>
</dbReference>
<dbReference type="InterPro" id="IPR036286">
    <property type="entry name" value="LexA/Signal_pep-like_sf"/>
</dbReference>
<evidence type="ECO:0000256" key="4">
    <source>
        <dbReference type="ARBA" id="ARBA00013208"/>
    </source>
</evidence>
<dbReference type="Pfam" id="PF10502">
    <property type="entry name" value="Peptidase_S26"/>
    <property type="match status" value="1"/>
</dbReference>
<dbReference type="EMBL" id="JBHEZY010000023">
    <property type="protein sequence ID" value="MFC1435939.1"/>
    <property type="molecule type" value="Genomic_DNA"/>
</dbReference>
<evidence type="ECO:0000256" key="7">
    <source>
        <dbReference type="SAM" id="MobiDB-lite"/>
    </source>
</evidence>
<feature type="transmembrane region" description="Helical" evidence="6">
    <location>
        <begin position="39"/>
        <end position="58"/>
    </location>
</feature>
<dbReference type="CDD" id="cd06530">
    <property type="entry name" value="S26_SPase_I"/>
    <property type="match status" value="1"/>
</dbReference>
<name>A0ABV6XCL1_9ACTN</name>
<comment type="catalytic activity">
    <reaction evidence="1 6">
        <text>Cleavage of hydrophobic, N-terminal signal or leader sequences from secreted and periplasmic proteins.</text>
        <dbReference type="EC" id="3.4.21.89"/>
    </reaction>
</comment>
<evidence type="ECO:0000313" key="10">
    <source>
        <dbReference type="Proteomes" id="UP001592530"/>
    </source>
</evidence>
<dbReference type="GO" id="GO:0009003">
    <property type="term" value="F:signal peptidase activity"/>
    <property type="evidence" value="ECO:0007669"/>
    <property type="project" value="UniProtKB-EC"/>
</dbReference>
<feature type="compositionally biased region" description="Basic and acidic residues" evidence="7">
    <location>
        <begin position="7"/>
        <end position="23"/>
    </location>
</feature>
<evidence type="ECO:0000256" key="1">
    <source>
        <dbReference type="ARBA" id="ARBA00000677"/>
    </source>
</evidence>
<dbReference type="RefSeq" id="WP_380559295.1">
    <property type="nucleotide sequence ID" value="NZ_JBHEZY010000023.1"/>
</dbReference>
<evidence type="ECO:0000256" key="6">
    <source>
        <dbReference type="RuleBase" id="RU362042"/>
    </source>
</evidence>
<dbReference type="InterPro" id="IPR019533">
    <property type="entry name" value="Peptidase_S26"/>
</dbReference>
<dbReference type="PRINTS" id="PR00727">
    <property type="entry name" value="LEADERPTASE"/>
</dbReference>
<dbReference type="InterPro" id="IPR019758">
    <property type="entry name" value="Pept_S26A_signal_pept_1_CS"/>
</dbReference>
<comment type="subcellular location">
    <subcellularLocation>
        <location evidence="2">Cell membrane</location>
        <topology evidence="2">Single-pass type II membrane protein</topology>
    </subcellularLocation>
    <subcellularLocation>
        <location evidence="6">Membrane</location>
        <topology evidence="6">Single-pass type II membrane protein</topology>
    </subcellularLocation>
</comment>
<feature type="region of interest" description="Disordered" evidence="7">
    <location>
        <begin position="1"/>
        <end position="27"/>
    </location>
</feature>
<comment type="similarity">
    <text evidence="3 6">Belongs to the peptidase S26 family.</text>
</comment>